<gene>
    <name evidence="1" type="ORF">ACFQGO_22025</name>
</gene>
<dbReference type="PANTHER" id="PTHR30292">
    <property type="entry name" value="UNCHARACTERIZED PROTEIN YBGL-RELATED"/>
    <property type="match status" value="1"/>
</dbReference>
<dbReference type="SUPFAM" id="SSF88713">
    <property type="entry name" value="Glycoside hydrolase/deacetylase"/>
    <property type="match status" value="1"/>
</dbReference>
<organism evidence="1 2">
    <name type="scientific">Streptomyces heilongjiangensis</name>
    <dbReference type="NCBI Taxonomy" id="945052"/>
    <lineage>
        <taxon>Bacteria</taxon>
        <taxon>Bacillati</taxon>
        <taxon>Actinomycetota</taxon>
        <taxon>Actinomycetes</taxon>
        <taxon>Kitasatosporales</taxon>
        <taxon>Streptomycetaceae</taxon>
        <taxon>Streptomyces</taxon>
    </lineage>
</organism>
<evidence type="ECO:0000313" key="2">
    <source>
        <dbReference type="Proteomes" id="UP001596112"/>
    </source>
</evidence>
<dbReference type="PANTHER" id="PTHR30292:SF0">
    <property type="entry name" value="5-OXOPROLINASE SUBUNIT A"/>
    <property type="match status" value="1"/>
</dbReference>
<dbReference type="InterPro" id="IPR011330">
    <property type="entry name" value="Glyco_hydro/deAcase_b/a-brl"/>
</dbReference>
<name>A0ABW1BAG3_9ACTN</name>
<dbReference type="Gene3D" id="3.20.20.370">
    <property type="entry name" value="Glycoside hydrolase/deacetylase"/>
    <property type="match status" value="1"/>
</dbReference>
<accession>A0ABW1BAG3</accession>
<dbReference type="InterPro" id="IPR005501">
    <property type="entry name" value="LamB/YcsF/PxpA-like"/>
</dbReference>
<reference evidence="2" key="1">
    <citation type="journal article" date="2019" name="Int. J. Syst. Evol. Microbiol.">
        <title>The Global Catalogue of Microorganisms (GCM) 10K type strain sequencing project: providing services to taxonomists for standard genome sequencing and annotation.</title>
        <authorList>
            <consortium name="The Broad Institute Genomics Platform"/>
            <consortium name="The Broad Institute Genome Sequencing Center for Infectious Disease"/>
            <person name="Wu L."/>
            <person name="Ma J."/>
        </authorList>
    </citation>
    <scope>NUCLEOTIDE SEQUENCE [LARGE SCALE GENOMIC DNA]</scope>
    <source>
        <strain evidence="2">JCM 9918</strain>
    </source>
</reference>
<dbReference type="GO" id="GO:0017168">
    <property type="term" value="F:5-oxoprolinase (ATP-hydrolyzing) activity"/>
    <property type="evidence" value="ECO:0007669"/>
    <property type="project" value="UniProtKB-EC"/>
</dbReference>
<dbReference type="NCBIfam" id="NF003814">
    <property type="entry name" value="PRK05406.1-3"/>
    <property type="match status" value="1"/>
</dbReference>
<dbReference type="CDD" id="cd10787">
    <property type="entry name" value="LamB_YcsF_like"/>
    <property type="match status" value="1"/>
</dbReference>
<dbReference type="RefSeq" id="WP_272172242.1">
    <property type="nucleotide sequence ID" value="NZ_JAQOSL010000048.1"/>
</dbReference>
<protein>
    <submittedName>
        <fullName evidence="1">5-oxoprolinase subunit PxpA</fullName>
        <ecNumber evidence="1">3.5.2.9</ecNumber>
    </submittedName>
</protein>
<dbReference type="Pfam" id="PF03746">
    <property type="entry name" value="LamB_YcsF"/>
    <property type="match status" value="1"/>
</dbReference>
<dbReference type="NCBIfam" id="NF003816">
    <property type="entry name" value="PRK05406.1-5"/>
    <property type="match status" value="1"/>
</dbReference>
<dbReference type="EMBL" id="JBHSNZ010000015">
    <property type="protein sequence ID" value="MFC5810147.1"/>
    <property type="molecule type" value="Genomic_DNA"/>
</dbReference>
<keyword evidence="1" id="KW-0378">Hydrolase</keyword>
<proteinExistence type="predicted"/>
<sequence length="257" mass="27724">MTRISAIDINCDMGESFGNWVMGRDEEMFPLITTANIACGFHAGDPTVMRRTVRMAEQHGVAVGAHPGYHDLEGFGRRRILLGPDEVGALLTYQIGALRAFLDTEGMPLHHVKPHGALYSFLRDDEAAGLAGARAIHALLPGVMIYWPAPAFGTVFCDELRQLGHPVVADLYPDLSYDENGTLVIKRKITETDMDFALGQVRQFLKSGQVHTEAETLLDMTAGSICVHGDGDHAVELAAAVRQTVVDAGSAVQAVSA</sequence>
<keyword evidence="2" id="KW-1185">Reference proteome</keyword>
<dbReference type="EC" id="3.5.2.9" evidence="1"/>
<comment type="caution">
    <text evidence="1">The sequence shown here is derived from an EMBL/GenBank/DDBJ whole genome shotgun (WGS) entry which is preliminary data.</text>
</comment>
<evidence type="ECO:0000313" key="1">
    <source>
        <dbReference type="EMBL" id="MFC5810147.1"/>
    </source>
</evidence>
<dbReference type="Proteomes" id="UP001596112">
    <property type="component" value="Unassembled WGS sequence"/>
</dbReference>